<evidence type="ECO:0000313" key="9">
    <source>
        <dbReference type="EMBL" id="UWZ80799.1"/>
    </source>
</evidence>
<comment type="subcellular location">
    <subcellularLocation>
        <location evidence="1 5">Cytoplasm</location>
    </subcellularLocation>
</comment>
<evidence type="ECO:0000259" key="7">
    <source>
        <dbReference type="Pfam" id="PF21981"/>
    </source>
</evidence>
<dbReference type="PANTHER" id="PTHR33602:SF1">
    <property type="entry name" value="REGULATORY PROTEIN RECX FAMILY PROTEIN"/>
    <property type="match status" value="1"/>
</dbReference>
<dbReference type="InterPro" id="IPR053926">
    <property type="entry name" value="RecX_HTH_1st"/>
</dbReference>
<dbReference type="InterPro" id="IPR003783">
    <property type="entry name" value="Regulatory_RecX"/>
</dbReference>
<sequence length="158" mass="17725">MTRASSASDPLALAVRLLSARDRSAAELRAALQRRGVAAELIEQVLDRCRELGYLDDQRFARERARALLRSGRAAGTKILLDLRRRGIDDDLAAAALSAAEAEQSPAQTLRELCARRFADFVYEHADAGERRRVVTFLQRRGFSLDQIMAILRQERDC</sequence>
<keyword evidence="4 5" id="KW-0963">Cytoplasm</keyword>
<dbReference type="InterPro" id="IPR036388">
    <property type="entry name" value="WH-like_DNA-bd_sf"/>
</dbReference>
<comment type="similarity">
    <text evidence="2 5">Belongs to the RecX family.</text>
</comment>
<gene>
    <name evidence="5" type="primary">recX</name>
    <name evidence="9" type="ORF">L9S41_05200</name>
</gene>
<dbReference type="Pfam" id="PF21981">
    <property type="entry name" value="RecX_HTH3"/>
    <property type="match status" value="1"/>
</dbReference>
<dbReference type="Proteomes" id="UP001060414">
    <property type="component" value="Chromosome"/>
</dbReference>
<dbReference type="RefSeq" id="WP_260749165.1">
    <property type="nucleotide sequence ID" value="NZ_CP092109.1"/>
</dbReference>
<dbReference type="EMBL" id="CP092109">
    <property type="protein sequence ID" value="UWZ80799.1"/>
    <property type="molecule type" value="Genomic_DNA"/>
</dbReference>
<evidence type="ECO:0000259" key="8">
    <source>
        <dbReference type="Pfam" id="PF21982"/>
    </source>
</evidence>
<dbReference type="HAMAP" id="MF_01114">
    <property type="entry name" value="RecX"/>
    <property type="match status" value="1"/>
</dbReference>
<proteinExistence type="inferred from homology"/>
<name>A0ABY5ZPP0_9BACT</name>
<feature type="domain" description="RecX first three-helical" evidence="8">
    <location>
        <begin position="12"/>
        <end position="49"/>
    </location>
</feature>
<accession>A0ABY5ZPP0</accession>
<organism evidence="9 10">
    <name type="scientific">Geoalkalibacter halelectricus</name>
    <dbReference type="NCBI Taxonomy" id="2847045"/>
    <lineage>
        <taxon>Bacteria</taxon>
        <taxon>Pseudomonadati</taxon>
        <taxon>Thermodesulfobacteriota</taxon>
        <taxon>Desulfuromonadia</taxon>
        <taxon>Desulfuromonadales</taxon>
        <taxon>Geoalkalibacteraceae</taxon>
        <taxon>Geoalkalibacter</taxon>
    </lineage>
</organism>
<evidence type="ECO:0000256" key="1">
    <source>
        <dbReference type="ARBA" id="ARBA00004496"/>
    </source>
</evidence>
<dbReference type="PANTHER" id="PTHR33602">
    <property type="entry name" value="REGULATORY PROTEIN RECX FAMILY PROTEIN"/>
    <property type="match status" value="1"/>
</dbReference>
<dbReference type="InterPro" id="IPR053925">
    <property type="entry name" value="RecX_HTH_3rd"/>
</dbReference>
<evidence type="ECO:0000256" key="2">
    <source>
        <dbReference type="ARBA" id="ARBA00009695"/>
    </source>
</evidence>
<evidence type="ECO:0000259" key="6">
    <source>
        <dbReference type="Pfam" id="PF02631"/>
    </source>
</evidence>
<dbReference type="Gene3D" id="1.10.10.10">
    <property type="entry name" value="Winged helix-like DNA-binding domain superfamily/Winged helix DNA-binding domain"/>
    <property type="match status" value="3"/>
</dbReference>
<evidence type="ECO:0000256" key="5">
    <source>
        <dbReference type="HAMAP-Rule" id="MF_01114"/>
    </source>
</evidence>
<dbReference type="InterPro" id="IPR053924">
    <property type="entry name" value="RecX_HTH_2nd"/>
</dbReference>
<evidence type="ECO:0000256" key="4">
    <source>
        <dbReference type="ARBA" id="ARBA00022490"/>
    </source>
</evidence>
<dbReference type="Pfam" id="PF21982">
    <property type="entry name" value="RecX_HTH1"/>
    <property type="match status" value="1"/>
</dbReference>
<comment type="function">
    <text evidence="5">Modulates RecA activity.</text>
</comment>
<protein>
    <recommendedName>
        <fullName evidence="3 5">Regulatory protein RecX</fullName>
    </recommendedName>
</protein>
<evidence type="ECO:0000313" key="10">
    <source>
        <dbReference type="Proteomes" id="UP001060414"/>
    </source>
</evidence>
<evidence type="ECO:0000256" key="3">
    <source>
        <dbReference type="ARBA" id="ARBA00018111"/>
    </source>
</evidence>
<reference evidence="9" key="1">
    <citation type="journal article" date="2022" name="Environ. Microbiol.">
        <title>Geoalkalibacter halelectricus SAP #1 sp. nov. possessing extracellular electron transfer and mineral#reducing capabilities from a haloalkaline environment.</title>
        <authorList>
            <person name="Yadav S."/>
            <person name="Singh R."/>
            <person name="Sundharam S.S."/>
            <person name="Chaudhary S."/>
            <person name="Krishnamurthi S."/>
            <person name="Patil S.A."/>
        </authorList>
    </citation>
    <scope>NUCLEOTIDE SEQUENCE</scope>
    <source>
        <strain evidence="9">SAP-1</strain>
    </source>
</reference>
<keyword evidence="10" id="KW-1185">Reference proteome</keyword>
<feature type="domain" description="RecX third three-helical" evidence="7">
    <location>
        <begin position="108"/>
        <end position="152"/>
    </location>
</feature>
<dbReference type="Pfam" id="PF02631">
    <property type="entry name" value="RecX_HTH2"/>
    <property type="match status" value="1"/>
</dbReference>
<feature type="domain" description="RecX second three-helical" evidence="6">
    <location>
        <begin position="56"/>
        <end position="97"/>
    </location>
</feature>